<feature type="compositionally biased region" description="Polar residues" evidence="1">
    <location>
        <begin position="1"/>
        <end position="12"/>
    </location>
</feature>
<proteinExistence type="predicted"/>
<feature type="region of interest" description="Disordered" evidence="1">
    <location>
        <begin position="110"/>
        <end position="140"/>
    </location>
</feature>
<keyword evidence="3" id="KW-1185">Reference proteome</keyword>
<dbReference type="RefSeq" id="WP_126995771.1">
    <property type="nucleotide sequence ID" value="NZ_JBNPXW010000006.1"/>
</dbReference>
<protein>
    <submittedName>
        <fullName evidence="2">Uncharacterized protein</fullName>
    </submittedName>
</protein>
<feature type="region of interest" description="Disordered" evidence="1">
    <location>
        <begin position="1"/>
        <end position="46"/>
    </location>
</feature>
<dbReference type="EMBL" id="RZIJ01000003">
    <property type="protein sequence ID" value="RUQ74584.1"/>
    <property type="molecule type" value="Genomic_DNA"/>
</dbReference>
<dbReference type="OrthoDB" id="7307792at2"/>
<feature type="compositionally biased region" description="Low complexity" evidence="1">
    <location>
        <begin position="18"/>
        <end position="35"/>
    </location>
</feature>
<evidence type="ECO:0000313" key="2">
    <source>
        <dbReference type="EMBL" id="RUQ74584.1"/>
    </source>
</evidence>
<dbReference type="AlphaFoldDB" id="A0A3S0WNW1"/>
<sequence length="180" mass="17930">MNVAPATSTASRPFSFMTAHGGDTAAAGAGGRTPAQPSSDTADTEPLVNRFPIIGFSYDVDASRLVMQYRDPANGKTVSQIPTEAALKQYKEAQQQEKNAARAAVLEVTVGGSGGRPDTGGSGGGSGVSSRDGGGGAARSSLPAAAAHIASVNAAPVAHFTPSAPHRAASTGTARVNVVI</sequence>
<gene>
    <name evidence="2" type="ORF">EJ913_05965</name>
</gene>
<name>A0A3S0WNW1_9PROT</name>
<accession>A0A3S0WNW1</accession>
<reference evidence="2 3" key="1">
    <citation type="submission" date="2018-12" db="EMBL/GenBank/DDBJ databases">
        <authorList>
            <person name="Yang Y."/>
        </authorList>
    </citation>
    <scope>NUCLEOTIDE SEQUENCE [LARGE SCALE GENOMIC DNA]</scope>
    <source>
        <strain evidence="2 3">GSF71</strain>
    </source>
</reference>
<evidence type="ECO:0000256" key="1">
    <source>
        <dbReference type="SAM" id="MobiDB-lite"/>
    </source>
</evidence>
<feature type="compositionally biased region" description="Gly residues" evidence="1">
    <location>
        <begin position="111"/>
        <end position="137"/>
    </location>
</feature>
<organism evidence="2 3">
    <name type="scientific">Azospirillum doebereinerae</name>
    <dbReference type="NCBI Taxonomy" id="92933"/>
    <lineage>
        <taxon>Bacteria</taxon>
        <taxon>Pseudomonadati</taxon>
        <taxon>Pseudomonadota</taxon>
        <taxon>Alphaproteobacteria</taxon>
        <taxon>Rhodospirillales</taxon>
        <taxon>Azospirillaceae</taxon>
        <taxon>Azospirillum</taxon>
    </lineage>
</organism>
<comment type="caution">
    <text evidence="2">The sequence shown here is derived from an EMBL/GenBank/DDBJ whole genome shotgun (WGS) entry which is preliminary data.</text>
</comment>
<evidence type="ECO:0000313" key="3">
    <source>
        <dbReference type="Proteomes" id="UP000280346"/>
    </source>
</evidence>
<dbReference type="Proteomes" id="UP000280346">
    <property type="component" value="Unassembled WGS sequence"/>
</dbReference>